<reference evidence="1 2" key="1">
    <citation type="submission" date="2018-11" db="EMBL/GenBank/DDBJ databases">
        <authorList>
            <consortium name="Pathogen Informatics"/>
        </authorList>
    </citation>
    <scope>NUCLEOTIDE SEQUENCE [LARGE SCALE GENOMIC DNA]</scope>
</reference>
<evidence type="ECO:0000313" key="1">
    <source>
        <dbReference type="EMBL" id="VDM70300.1"/>
    </source>
</evidence>
<proteinExistence type="predicted"/>
<name>A0A3P7IBR5_STRVU</name>
<accession>A0A3P7IBR5</accession>
<dbReference type="Gene3D" id="3.40.50.80">
    <property type="entry name" value="Nucleotide-binding domain of ferredoxin-NADP reductase (FNR) module"/>
    <property type="match status" value="1"/>
</dbReference>
<protein>
    <submittedName>
        <fullName evidence="1">Uncharacterized protein</fullName>
    </submittedName>
</protein>
<sequence>MSKGVWQCFHDMIKEVMGKSDAEAKAYMTDLHKADRYVEDVWS</sequence>
<gene>
    <name evidence="1" type="ORF">SVUK_LOCUS5298</name>
</gene>
<dbReference type="InterPro" id="IPR039261">
    <property type="entry name" value="FNR_nucleotide-bd"/>
</dbReference>
<dbReference type="EMBL" id="UYYB01015511">
    <property type="protein sequence ID" value="VDM70300.1"/>
    <property type="molecule type" value="Genomic_DNA"/>
</dbReference>
<dbReference type="OrthoDB" id="1856718at2759"/>
<dbReference type="AlphaFoldDB" id="A0A3P7IBR5"/>
<keyword evidence="2" id="KW-1185">Reference proteome</keyword>
<dbReference type="Proteomes" id="UP000270094">
    <property type="component" value="Unassembled WGS sequence"/>
</dbReference>
<organism evidence="1 2">
    <name type="scientific">Strongylus vulgaris</name>
    <name type="common">Blood worm</name>
    <dbReference type="NCBI Taxonomy" id="40348"/>
    <lineage>
        <taxon>Eukaryota</taxon>
        <taxon>Metazoa</taxon>
        <taxon>Ecdysozoa</taxon>
        <taxon>Nematoda</taxon>
        <taxon>Chromadorea</taxon>
        <taxon>Rhabditida</taxon>
        <taxon>Rhabditina</taxon>
        <taxon>Rhabditomorpha</taxon>
        <taxon>Strongyloidea</taxon>
        <taxon>Strongylidae</taxon>
        <taxon>Strongylus</taxon>
    </lineage>
</organism>
<evidence type="ECO:0000313" key="2">
    <source>
        <dbReference type="Proteomes" id="UP000270094"/>
    </source>
</evidence>